<dbReference type="EMBL" id="CP136336">
    <property type="protein sequence ID" value="WOB06938.1"/>
    <property type="molecule type" value="Genomic_DNA"/>
</dbReference>
<protein>
    <submittedName>
        <fullName evidence="1">Uncharacterized protein</fullName>
    </submittedName>
</protein>
<accession>A0ABZ0CQ24</accession>
<dbReference type="RefSeq" id="WP_316699588.1">
    <property type="nucleotide sequence ID" value="NZ_CP136336.1"/>
</dbReference>
<evidence type="ECO:0000313" key="2">
    <source>
        <dbReference type="Proteomes" id="UP001303946"/>
    </source>
</evidence>
<sequence>MASSDLELQPPPRSERSFELWLQHAAGRILFEDVRGYALERVDPNLSTDSRAAAEKAINDTLYGLMMVIDGVSGELRNDEHAVDLSIAVRLINRSSNEVAAAIDLREGDGMCMGYHGWIAGDYGEDPVASPAAPQARDA</sequence>
<dbReference type="Proteomes" id="UP001303946">
    <property type="component" value="Chromosome"/>
</dbReference>
<proteinExistence type="predicted"/>
<keyword evidence="2" id="KW-1185">Reference proteome</keyword>
<name>A0ABZ0CQ24_9BURK</name>
<organism evidence="1 2">
    <name type="scientific">Piscinibacter gummiphilus</name>
    <dbReference type="NCBI Taxonomy" id="946333"/>
    <lineage>
        <taxon>Bacteria</taxon>
        <taxon>Pseudomonadati</taxon>
        <taxon>Pseudomonadota</taxon>
        <taxon>Betaproteobacteria</taxon>
        <taxon>Burkholderiales</taxon>
        <taxon>Sphaerotilaceae</taxon>
        <taxon>Piscinibacter</taxon>
    </lineage>
</organism>
<evidence type="ECO:0000313" key="1">
    <source>
        <dbReference type="EMBL" id="WOB06938.1"/>
    </source>
</evidence>
<gene>
    <name evidence="1" type="ORF">RXV79_18670</name>
</gene>
<reference evidence="1 2" key="1">
    <citation type="submission" date="2023-10" db="EMBL/GenBank/DDBJ databases">
        <title>Bacteria for the degradation of biodegradable plastic PBAT(Polybutylene adipate terephthalate).</title>
        <authorList>
            <person name="Weon H.-Y."/>
            <person name="Yeon J."/>
        </authorList>
    </citation>
    <scope>NUCLEOTIDE SEQUENCE [LARGE SCALE GENOMIC DNA]</scope>
    <source>
        <strain evidence="1 2">SBD 7-3</strain>
    </source>
</reference>